<organism evidence="1">
    <name type="scientific">marine sediment metagenome</name>
    <dbReference type="NCBI Taxonomy" id="412755"/>
    <lineage>
        <taxon>unclassified sequences</taxon>
        <taxon>metagenomes</taxon>
        <taxon>ecological metagenomes</taxon>
    </lineage>
</organism>
<sequence length="124" mass="14414">MGIIETKIKNAFGQYRKDGDLLRFTKDIAHVGDYSVNSQTQAAIMYDAIREHCPKPVFECIYYDGEHGEYHLFDFDPNLISRKSLLIEVRSRLQHEIGIELDYIDKAMESVYLLNVNTLVRITK</sequence>
<name>A0A0F9RV68_9ZZZZ</name>
<protein>
    <submittedName>
        <fullName evidence="1">Uncharacterized protein</fullName>
    </submittedName>
</protein>
<gene>
    <name evidence="1" type="ORF">LCGC14_0598160</name>
</gene>
<dbReference type="AlphaFoldDB" id="A0A0F9RV68"/>
<dbReference type="EMBL" id="LAZR01000954">
    <property type="protein sequence ID" value="KKN53857.1"/>
    <property type="molecule type" value="Genomic_DNA"/>
</dbReference>
<comment type="caution">
    <text evidence="1">The sequence shown here is derived from an EMBL/GenBank/DDBJ whole genome shotgun (WGS) entry which is preliminary data.</text>
</comment>
<reference evidence="1" key="1">
    <citation type="journal article" date="2015" name="Nature">
        <title>Complex archaea that bridge the gap between prokaryotes and eukaryotes.</title>
        <authorList>
            <person name="Spang A."/>
            <person name="Saw J.H."/>
            <person name="Jorgensen S.L."/>
            <person name="Zaremba-Niedzwiedzka K."/>
            <person name="Martijn J."/>
            <person name="Lind A.E."/>
            <person name="van Eijk R."/>
            <person name="Schleper C."/>
            <person name="Guy L."/>
            <person name="Ettema T.J."/>
        </authorList>
    </citation>
    <scope>NUCLEOTIDE SEQUENCE</scope>
</reference>
<accession>A0A0F9RV68</accession>
<proteinExistence type="predicted"/>
<evidence type="ECO:0000313" key="1">
    <source>
        <dbReference type="EMBL" id="KKN53857.1"/>
    </source>
</evidence>